<dbReference type="AlphaFoldDB" id="J1GVS3"/>
<sequence>MTPRPTSDLPQRLAGRAIAMAVPATWIPIDSDAVTGAGGLADSPGDPGGPHGPAGLAGFIDLICAEPRSAGPPGFAENCVVTVADLPPGASVEDWHRDSTAQIMTSIPGAQLIDITEWDMDDRTGLLRSGVYINDTVSVTFLQWSWVSGASRRGFSATFSCPTRSCDTAALRFSDMALTLEEI</sequence>
<dbReference type="PATRIC" id="fig|1125718.3.peg.2678"/>
<evidence type="ECO:0000313" key="2">
    <source>
        <dbReference type="Proteomes" id="UP000002941"/>
    </source>
</evidence>
<dbReference type="EMBL" id="AKFT01000211">
    <property type="protein sequence ID" value="EJF37013.1"/>
    <property type="molecule type" value="Genomic_DNA"/>
</dbReference>
<dbReference type="OrthoDB" id="3253092at2"/>
<comment type="caution">
    <text evidence="1">The sequence shown here is derived from an EMBL/GenBank/DDBJ whole genome shotgun (WGS) entry which is preliminary data.</text>
</comment>
<dbReference type="RefSeq" id="WP_008733654.1">
    <property type="nucleotide sequence ID" value="NZ_AKFT01000211.1"/>
</dbReference>
<gene>
    <name evidence="1" type="ORF">HMPREF1318_1397</name>
</gene>
<reference evidence="1 2" key="1">
    <citation type="submission" date="2012-05" db="EMBL/GenBank/DDBJ databases">
        <authorList>
            <person name="Harkins D.M."/>
            <person name="Madupu R."/>
            <person name="Durkin A.S."/>
            <person name="Torralba M."/>
            <person name="Methe B."/>
            <person name="Sutton G.G."/>
            <person name="Nelson K.E."/>
        </authorList>
    </citation>
    <scope>NUCLEOTIDE SEQUENCE [LARGE SCALE GENOMIC DNA]</scope>
    <source>
        <strain evidence="1 2">F0489</strain>
    </source>
</reference>
<organism evidence="1 2">
    <name type="scientific">Actinomyces massiliensis F0489</name>
    <dbReference type="NCBI Taxonomy" id="1125718"/>
    <lineage>
        <taxon>Bacteria</taxon>
        <taxon>Bacillati</taxon>
        <taxon>Actinomycetota</taxon>
        <taxon>Actinomycetes</taxon>
        <taxon>Actinomycetales</taxon>
        <taxon>Actinomycetaceae</taxon>
        <taxon>Actinomyces</taxon>
    </lineage>
</organism>
<dbReference type="eggNOG" id="ENOG5030TBA">
    <property type="taxonomic scope" value="Bacteria"/>
</dbReference>
<accession>J1GVS3</accession>
<dbReference type="Gene3D" id="3.40.1000.10">
    <property type="entry name" value="Mog1/PsbP, alpha/beta/alpha sandwich"/>
    <property type="match status" value="1"/>
</dbReference>
<dbReference type="Proteomes" id="UP000002941">
    <property type="component" value="Unassembled WGS sequence"/>
</dbReference>
<proteinExistence type="predicted"/>
<evidence type="ECO:0000313" key="1">
    <source>
        <dbReference type="EMBL" id="EJF37013.1"/>
    </source>
</evidence>
<name>J1GVS3_9ACTO</name>
<keyword evidence="2" id="KW-1185">Reference proteome</keyword>
<protein>
    <submittedName>
        <fullName evidence="1">Uncharacterized protein</fullName>
    </submittedName>
</protein>